<dbReference type="GO" id="GO:0005769">
    <property type="term" value="C:early endosome"/>
    <property type="evidence" value="ECO:0007669"/>
    <property type="project" value="TreeGrafter"/>
</dbReference>
<dbReference type="Proteomes" id="UP000694410">
    <property type="component" value="Unplaced"/>
</dbReference>
<reference evidence="5" key="2">
    <citation type="submission" date="2025-09" db="UniProtKB">
        <authorList>
            <consortium name="Ensembl"/>
        </authorList>
    </citation>
    <scope>IDENTIFICATION</scope>
</reference>
<dbReference type="GO" id="GO:0030496">
    <property type="term" value="C:midbody"/>
    <property type="evidence" value="ECO:0007669"/>
    <property type="project" value="TreeGrafter"/>
</dbReference>
<evidence type="ECO:0000313" key="6">
    <source>
        <dbReference type="Proteomes" id="UP000694410"/>
    </source>
</evidence>
<keyword evidence="3 4" id="KW-0175">Coiled coil</keyword>
<comment type="similarity">
    <text evidence="1">Belongs to the ENTR1 family.</text>
</comment>
<dbReference type="GO" id="GO:0036064">
    <property type="term" value="C:ciliary basal body"/>
    <property type="evidence" value="ECO:0007669"/>
    <property type="project" value="TreeGrafter"/>
</dbReference>
<accession>A0A8C0UEV7</accession>
<proteinExistence type="inferred from homology"/>
<gene>
    <name evidence="5" type="primary">ENTR1</name>
</gene>
<dbReference type="GO" id="GO:1903566">
    <property type="term" value="P:positive regulation of protein localization to cilium"/>
    <property type="evidence" value="ECO:0007669"/>
    <property type="project" value="TreeGrafter"/>
</dbReference>
<dbReference type="GO" id="GO:0055037">
    <property type="term" value="C:recycling endosome"/>
    <property type="evidence" value="ECO:0007669"/>
    <property type="project" value="TreeGrafter"/>
</dbReference>
<dbReference type="AlphaFoldDB" id="A0A8C0UEV7"/>
<protein>
    <recommendedName>
        <fullName evidence="2">Endosome-associated-trafficking regulator 1</fullName>
    </recommendedName>
</protein>
<dbReference type="PANTHER" id="PTHR31259">
    <property type="entry name" value="ENDOSOME-ASSOCIATED TRAFFICKING REGULATOR 1"/>
    <property type="match status" value="1"/>
</dbReference>
<organism evidence="5 6">
    <name type="scientific">Cyanistes caeruleus</name>
    <name type="common">Eurasian blue tit</name>
    <name type="synonym">Parus caeruleus</name>
    <dbReference type="NCBI Taxonomy" id="156563"/>
    <lineage>
        <taxon>Eukaryota</taxon>
        <taxon>Metazoa</taxon>
        <taxon>Chordata</taxon>
        <taxon>Craniata</taxon>
        <taxon>Vertebrata</taxon>
        <taxon>Euteleostomi</taxon>
        <taxon>Archelosauria</taxon>
        <taxon>Archosauria</taxon>
        <taxon>Dinosauria</taxon>
        <taxon>Saurischia</taxon>
        <taxon>Theropoda</taxon>
        <taxon>Coelurosauria</taxon>
        <taxon>Aves</taxon>
        <taxon>Neognathae</taxon>
        <taxon>Neoaves</taxon>
        <taxon>Telluraves</taxon>
        <taxon>Australaves</taxon>
        <taxon>Passeriformes</taxon>
        <taxon>Paridae</taxon>
        <taxon>Cyanistes</taxon>
    </lineage>
</organism>
<feature type="coiled-coil region" evidence="4">
    <location>
        <begin position="3"/>
        <end position="39"/>
    </location>
</feature>
<keyword evidence="6" id="KW-1185">Reference proteome</keyword>
<dbReference type="GO" id="GO:0005813">
    <property type="term" value="C:centrosome"/>
    <property type="evidence" value="ECO:0007669"/>
    <property type="project" value="TreeGrafter"/>
</dbReference>
<evidence type="ECO:0000256" key="4">
    <source>
        <dbReference type="SAM" id="Coils"/>
    </source>
</evidence>
<name>A0A8C0UEV7_CYACU</name>
<dbReference type="PANTHER" id="PTHR31259:SF3">
    <property type="entry name" value="ENDOSOME-ASSOCIATED-TRAFFICKING REGULATOR 1"/>
    <property type="match status" value="1"/>
</dbReference>
<evidence type="ECO:0000256" key="3">
    <source>
        <dbReference type="ARBA" id="ARBA00023054"/>
    </source>
</evidence>
<sequence>MTKRAAKAENSAAKLRQENAQLQAELRNSRLENEALRAGQGLAAVKQNAEVALQHLLQVTTSSQASIRQLLSGAESLQLVADLLKSIDRISEVSEDGQ</sequence>
<dbReference type="GO" id="GO:0032465">
    <property type="term" value="P:regulation of cytokinesis"/>
    <property type="evidence" value="ECO:0007669"/>
    <property type="project" value="TreeGrafter"/>
</dbReference>
<reference evidence="5" key="1">
    <citation type="submission" date="2025-08" db="UniProtKB">
        <authorList>
            <consortium name="Ensembl"/>
        </authorList>
    </citation>
    <scope>IDENTIFICATION</scope>
</reference>
<evidence type="ECO:0000256" key="2">
    <source>
        <dbReference type="ARBA" id="ARBA00016007"/>
    </source>
</evidence>
<evidence type="ECO:0000256" key="1">
    <source>
        <dbReference type="ARBA" id="ARBA00007791"/>
    </source>
</evidence>
<dbReference type="InterPro" id="IPR026757">
    <property type="entry name" value="ENTR1"/>
</dbReference>
<dbReference type="GO" id="GO:0045724">
    <property type="term" value="P:positive regulation of cilium assembly"/>
    <property type="evidence" value="ECO:0007669"/>
    <property type="project" value="TreeGrafter"/>
</dbReference>
<evidence type="ECO:0000313" key="5">
    <source>
        <dbReference type="Ensembl" id="ENSCCEP00000006422.1"/>
    </source>
</evidence>
<dbReference type="Ensembl" id="ENSCCET00000010431.1">
    <property type="protein sequence ID" value="ENSCCEP00000006422.1"/>
    <property type="gene ID" value="ENSCCEG00000006883.1"/>
</dbReference>